<dbReference type="PANTHER" id="PTHR13166">
    <property type="entry name" value="PROTEIN C6ORF149"/>
    <property type="match status" value="1"/>
</dbReference>
<sequence length="103" mass="11595">FAGHLLMTPPPAPSRSAVLCLYRQLMRAGNTFHDYNFRSYSVRRTRERFIASREASAEESLTLYISGLKELQVLKRQAALNNMYAIGKNFADLPASSKKPSSI</sequence>
<dbReference type="AlphaFoldDB" id="A0A0H5R7G6"/>
<dbReference type="InterPro" id="IPR051522">
    <property type="entry name" value="ISC_assembly_LYR"/>
</dbReference>
<feature type="non-terminal residue" evidence="3">
    <location>
        <position position="1"/>
    </location>
</feature>
<evidence type="ECO:0000313" key="3">
    <source>
        <dbReference type="EMBL" id="CRZ10095.1"/>
    </source>
</evidence>
<dbReference type="InterPro" id="IPR008011">
    <property type="entry name" value="Complex1_LYR_dom"/>
</dbReference>
<protein>
    <recommendedName>
        <fullName evidence="2">Complex 1 LYR protein domain-containing protein</fullName>
    </recommendedName>
</protein>
<evidence type="ECO:0000259" key="2">
    <source>
        <dbReference type="Pfam" id="PF05347"/>
    </source>
</evidence>
<comment type="similarity">
    <text evidence="1">Belongs to the complex I LYR family.</text>
</comment>
<accession>A0A0H5R7G6</accession>
<evidence type="ECO:0000256" key="1">
    <source>
        <dbReference type="ARBA" id="ARBA00009508"/>
    </source>
</evidence>
<name>A0A0H5R7G6_9EUKA</name>
<dbReference type="GO" id="GO:0005739">
    <property type="term" value="C:mitochondrion"/>
    <property type="evidence" value="ECO:0007669"/>
    <property type="project" value="TreeGrafter"/>
</dbReference>
<dbReference type="Pfam" id="PF05347">
    <property type="entry name" value="Complex1_LYR"/>
    <property type="match status" value="1"/>
</dbReference>
<dbReference type="GO" id="GO:0016226">
    <property type="term" value="P:iron-sulfur cluster assembly"/>
    <property type="evidence" value="ECO:0007669"/>
    <property type="project" value="InterPro"/>
</dbReference>
<dbReference type="PANTHER" id="PTHR13166:SF7">
    <property type="entry name" value="LYR MOTIF-CONTAINING PROTEIN 4"/>
    <property type="match status" value="1"/>
</dbReference>
<dbReference type="EMBL" id="HACM01009653">
    <property type="protein sequence ID" value="CRZ10095.1"/>
    <property type="molecule type" value="Transcribed_RNA"/>
</dbReference>
<feature type="domain" description="Complex 1 LYR protein" evidence="2">
    <location>
        <begin position="17"/>
        <end position="57"/>
    </location>
</feature>
<reference evidence="3" key="1">
    <citation type="submission" date="2015-04" db="EMBL/GenBank/DDBJ databases">
        <title>The genome sequence of the plant pathogenic Rhizarian Plasmodiophora brassicae reveals insights in its biotrophic life cycle and the origin of chitin synthesis.</title>
        <authorList>
            <person name="Schwelm A."/>
            <person name="Fogelqvist J."/>
            <person name="Knaust A."/>
            <person name="Julke S."/>
            <person name="Lilja T."/>
            <person name="Dhandapani V."/>
            <person name="Bonilla-Rosso G."/>
            <person name="Karlsson M."/>
            <person name="Shevchenko A."/>
            <person name="Choi S.R."/>
            <person name="Kim H.G."/>
            <person name="Park J.Y."/>
            <person name="Lim Y.P."/>
            <person name="Ludwig-Muller J."/>
            <person name="Dixelius C."/>
        </authorList>
    </citation>
    <scope>NUCLEOTIDE SEQUENCE</scope>
    <source>
        <tissue evidence="3">Potato root galls</tissue>
    </source>
</reference>
<dbReference type="InterPro" id="IPR045297">
    <property type="entry name" value="Complex1_LYR_LYRM4"/>
</dbReference>
<dbReference type="CDD" id="cd20264">
    <property type="entry name" value="Complex1_LYR_LYRM4"/>
    <property type="match status" value="1"/>
</dbReference>
<dbReference type="GO" id="GO:1990221">
    <property type="term" value="C:L-cysteine desulfurase complex"/>
    <property type="evidence" value="ECO:0007669"/>
    <property type="project" value="TreeGrafter"/>
</dbReference>
<organism evidence="3">
    <name type="scientific">Spongospora subterranea</name>
    <dbReference type="NCBI Taxonomy" id="70186"/>
    <lineage>
        <taxon>Eukaryota</taxon>
        <taxon>Sar</taxon>
        <taxon>Rhizaria</taxon>
        <taxon>Endomyxa</taxon>
        <taxon>Phytomyxea</taxon>
        <taxon>Plasmodiophorida</taxon>
        <taxon>Plasmodiophoridae</taxon>
        <taxon>Spongospora</taxon>
    </lineage>
</organism>
<proteinExistence type="inferred from homology"/>